<reference evidence="1 2" key="1">
    <citation type="submission" date="2019-01" db="EMBL/GenBank/DDBJ databases">
        <title>Spirosoma flava sp. nov., a propanil-degrading bacterium isolated from herbicide-contaminated soil.</title>
        <authorList>
            <person name="Zhang L."/>
            <person name="Jiang J.-D."/>
        </authorList>
    </citation>
    <scope>NUCLEOTIDE SEQUENCE [LARGE SCALE GENOMIC DNA]</scope>
    <source>
        <strain evidence="1 2">TY50</strain>
    </source>
</reference>
<sequence length="284" mass="32192">MRFYSFVTGLLLFTAWGCQQESVTVSPDAASLDARTPTAATNPAAAQNFRLKQLFVEGYAGGLGPYFVTTHFEYNEGRALKRAIIPPTSAAAPELTNEYTYDQQGRVVSYFVRYSRPNGDGSVGELNTFTFGDNRIEQLFARQLADGQKLPTAETNPRHIYRTNADGQMTEWIQEGIIRYGKPTRARYVYTYENGNITRATYLDANDKAEFTISYEYDDKPNPFYRWMYTIDPVLYNSRNNVVSTQVNESAPSRTEYTYTDSGLPATKKDVTKGAVLTYEYETY</sequence>
<comment type="caution">
    <text evidence="1">The sequence shown here is derived from an EMBL/GenBank/DDBJ whole genome shotgun (WGS) entry which is preliminary data.</text>
</comment>
<keyword evidence="2" id="KW-1185">Reference proteome</keyword>
<dbReference type="AlphaFoldDB" id="A0A4V1RVK5"/>
<accession>A0A4V1RVK5</accession>
<evidence type="ECO:0000313" key="2">
    <source>
        <dbReference type="Proteomes" id="UP000290407"/>
    </source>
</evidence>
<gene>
    <name evidence="1" type="ORF">EQG79_25740</name>
</gene>
<protein>
    <submittedName>
        <fullName evidence="1">Uncharacterized protein</fullName>
    </submittedName>
</protein>
<proteinExistence type="predicted"/>
<dbReference type="EMBL" id="SBLB01000009">
    <property type="protein sequence ID" value="RYC67088.1"/>
    <property type="molecule type" value="Genomic_DNA"/>
</dbReference>
<dbReference type="Gene3D" id="2.180.10.10">
    <property type="entry name" value="RHS repeat-associated core"/>
    <property type="match status" value="1"/>
</dbReference>
<dbReference type="Proteomes" id="UP000290407">
    <property type="component" value="Unassembled WGS sequence"/>
</dbReference>
<evidence type="ECO:0000313" key="1">
    <source>
        <dbReference type="EMBL" id="RYC67088.1"/>
    </source>
</evidence>
<dbReference type="RefSeq" id="WP_129605498.1">
    <property type="nucleotide sequence ID" value="NZ_SBLB01000009.1"/>
</dbReference>
<organism evidence="1 2">
    <name type="scientific">Spirosoma sordidisoli</name>
    <dbReference type="NCBI Taxonomy" id="2502893"/>
    <lineage>
        <taxon>Bacteria</taxon>
        <taxon>Pseudomonadati</taxon>
        <taxon>Bacteroidota</taxon>
        <taxon>Cytophagia</taxon>
        <taxon>Cytophagales</taxon>
        <taxon>Cytophagaceae</taxon>
        <taxon>Spirosoma</taxon>
    </lineage>
</organism>
<name>A0A4V1RVK5_9BACT</name>